<accession>A0A9Q8SCB8</accession>
<gene>
    <name evidence="1" type="ORF">CLUP02_00954</name>
</gene>
<dbReference type="GeneID" id="73335010"/>
<organism evidence="1 2">
    <name type="scientific">Colletotrichum lupini</name>
    <dbReference type="NCBI Taxonomy" id="145971"/>
    <lineage>
        <taxon>Eukaryota</taxon>
        <taxon>Fungi</taxon>
        <taxon>Dikarya</taxon>
        <taxon>Ascomycota</taxon>
        <taxon>Pezizomycotina</taxon>
        <taxon>Sordariomycetes</taxon>
        <taxon>Hypocreomycetidae</taxon>
        <taxon>Glomerellales</taxon>
        <taxon>Glomerellaceae</taxon>
        <taxon>Colletotrichum</taxon>
        <taxon>Colletotrichum acutatum species complex</taxon>
    </lineage>
</organism>
<protein>
    <submittedName>
        <fullName evidence="1">Uncharacterized protein</fullName>
    </submittedName>
</protein>
<reference evidence="1" key="1">
    <citation type="journal article" date="2021" name="Mol. Plant Microbe Interact.">
        <title>Complete Genome Sequence of the Plant-Pathogenic Fungus Colletotrichum lupini.</title>
        <authorList>
            <person name="Baroncelli R."/>
            <person name="Pensec F."/>
            <person name="Da Lio D."/>
            <person name="Boufleur T."/>
            <person name="Vicente I."/>
            <person name="Sarrocco S."/>
            <person name="Picot A."/>
            <person name="Baraldi E."/>
            <person name="Sukno S."/>
            <person name="Thon M."/>
            <person name="Le Floch G."/>
        </authorList>
    </citation>
    <scope>NUCLEOTIDE SEQUENCE</scope>
    <source>
        <strain evidence="1">IMI 504893</strain>
    </source>
</reference>
<evidence type="ECO:0000313" key="2">
    <source>
        <dbReference type="Proteomes" id="UP000830671"/>
    </source>
</evidence>
<keyword evidence="2" id="KW-1185">Reference proteome</keyword>
<dbReference type="EMBL" id="CP019471">
    <property type="protein sequence ID" value="UQC74306.1"/>
    <property type="molecule type" value="Genomic_DNA"/>
</dbReference>
<name>A0A9Q8SCB8_9PEZI</name>
<dbReference type="RefSeq" id="XP_049135957.1">
    <property type="nucleotide sequence ID" value="XM_049280000.1"/>
</dbReference>
<dbReference type="AlphaFoldDB" id="A0A9Q8SCB8"/>
<dbReference type="Proteomes" id="UP000830671">
    <property type="component" value="Chromosome 1"/>
</dbReference>
<evidence type="ECO:0000313" key="1">
    <source>
        <dbReference type="EMBL" id="UQC74306.1"/>
    </source>
</evidence>
<dbReference type="KEGG" id="clup:CLUP02_00954"/>
<proteinExistence type="predicted"/>
<sequence>MANIMNYSTSPRVDNVSIRLNTRIIAAIVSTPTIKFEGVTRTKRSTYWQAHKNSFLKVDNIPVYVFPPPKHLLSLFCLAEMLRKWKGGKRGVQRCEESGPLRQPSYRQGLISCWHEEAVALPVDHGQTFSVHCSGTAKLTQIACTTSESYFSYSQVMITAISTTSEAERERLSCPI</sequence>